<sequence>MIDELEIPARVPVMTLSRAVLFPQAIMPIYIFEDHYRTMLKDVLAHGRVFAVAAANPAISKPPQHLLPHTTAGLGLVRACRTHPDGTSNLLLQGLTRVKLKQFEDDNNYLVARAEQLLSDSDISIGRLEDISTRTIGLVQHKADLDRSIPSEVVRYLKGLKNHEAVLDMAIHTVCRSTPLKQHLLEICEVNKRFELFKCHMLKEISHLKLDQELYDEASDEAGDNQ</sequence>
<evidence type="ECO:0000259" key="1">
    <source>
        <dbReference type="PROSITE" id="PS51787"/>
    </source>
</evidence>
<evidence type="ECO:0000313" key="2">
    <source>
        <dbReference type="EMBL" id="ADE54106.1"/>
    </source>
</evidence>
<name>D5EHR5_CORAD</name>
<dbReference type="PANTHER" id="PTHR46732:SF8">
    <property type="entry name" value="ATP-DEPENDENT PROTEASE LA (LON) DOMAIN PROTEIN"/>
    <property type="match status" value="1"/>
</dbReference>
<evidence type="ECO:0000313" key="3">
    <source>
        <dbReference type="Proteomes" id="UP000000925"/>
    </source>
</evidence>
<dbReference type="Proteomes" id="UP000000925">
    <property type="component" value="Chromosome"/>
</dbReference>
<dbReference type="SMART" id="SM00464">
    <property type="entry name" value="LON"/>
    <property type="match status" value="1"/>
</dbReference>
<keyword evidence="3" id="KW-1185">Reference proteome</keyword>
<dbReference type="Pfam" id="PF02190">
    <property type="entry name" value="LON_substr_bdg"/>
    <property type="match status" value="1"/>
</dbReference>
<dbReference type="Gene3D" id="2.30.130.40">
    <property type="entry name" value="LON domain-like"/>
    <property type="match status" value="1"/>
</dbReference>
<protein>
    <submittedName>
        <fullName evidence="2">Peptidase S16 lon domain protein</fullName>
    </submittedName>
</protein>
<reference evidence="2 3" key="1">
    <citation type="journal article" date="2010" name="Stand. Genomic Sci.">
        <title>Complete genome sequence of Coraliomargarita akajimensis type strain (04OKA010-24).</title>
        <authorList>
            <person name="Mavromatis K."/>
            <person name="Abt B."/>
            <person name="Brambilla E."/>
            <person name="Lapidus A."/>
            <person name="Copeland A."/>
            <person name="Deshpande S."/>
            <person name="Nolan M."/>
            <person name="Lucas S."/>
            <person name="Tice H."/>
            <person name="Cheng J.F."/>
            <person name="Han C."/>
            <person name="Detter J.C."/>
            <person name="Woyke T."/>
            <person name="Goodwin L."/>
            <person name="Pitluck S."/>
            <person name="Held B."/>
            <person name="Brettin T."/>
            <person name="Tapia R."/>
            <person name="Ivanova N."/>
            <person name="Mikhailova N."/>
            <person name="Pati A."/>
            <person name="Liolios K."/>
            <person name="Chen A."/>
            <person name="Palaniappan K."/>
            <person name="Land M."/>
            <person name="Hauser L."/>
            <person name="Chang Y.J."/>
            <person name="Jeffries C.D."/>
            <person name="Rohde M."/>
            <person name="Goker M."/>
            <person name="Bristow J."/>
            <person name="Eisen J.A."/>
            <person name="Markowitz V."/>
            <person name="Hugenholtz P."/>
            <person name="Klenk H.P."/>
            <person name="Kyrpides N.C."/>
        </authorList>
    </citation>
    <scope>NUCLEOTIDE SEQUENCE [LARGE SCALE GENOMIC DNA]</scope>
    <source>
        <strain evidence="3">DSM 45221 / IAM 15411 / JCM 23193 / KCTC 12865</strain>
    </source>
</reference>
<proteinExistence type="predicted"/>
<dbReference type="STRING" id="583355.Caka_1085"/>
<dbReference type="eggNOG" id="COG0466">
    <property type="taxonomic scope" value="Bacteria"/>
</dbReference>
<dbReference type="InterPro" id="IPR046336">
    <property type="entry name" value="Lon_prtase_N_sf"/>
</dbReference>
<dbReference type="SUPFAM" id="SSF88697">
    <property type="entry name" value="PUA domain-like"/>
    <property type="match status" value="1"/>
</dbReference>
<dbReference type="PANTHER" id="PTHR46732">
    <property type="entry name" value="ATP-DEPENDENT PROTEASE LA (LON) DOMAIN PROTEIN"/>
    <property type="match status" value="1"/>
</dbReference>
<dbReference type="KEGG" id="caa:Caka_1085"/>
<accession>D5EHR5</accession>
<dbReference type="InterPro" id="IPR015947">
    <property type="entry name" value="PUA-like_sf"/>
</dbReference>
<gene>
    <name evidence="2" type="ordered locus">Caka_1085</name>
</gene>
<dbReference type="HOGENOM" id="CLU_048359_2_0_0"/>
<feature type="domain" description="Lon N-terminal" evidence="1">
    <location>
        <begin position="11"/>
        <end position="205"/>
    </location>
</feature>
<dbReference type="RefSeq" id="WP_013042828.1">
    <property type="nucleotide sequence ID" value="NC_014008.1"/>
</dbReference>
<dbReference type="AlphaFoldDB" id="D5EHR5"/>
<organism evidence="2 3">
    <name type="scientific">Coraliomargarita akajimensis (strain DSM 45221 / IAM 15411 / JCM 23193 / KCTC 12865 / 04OKA010-24)</name>
    <dbReference type="NCBI Taxonomy" id="583355"/>
    <lineage>
        <taxon>Bacteria</taxon>
        <taxon>Pseudomonadati</taxon>
        <taxon>Verrucomicrobiota</taxon>
        <taxon>Opitutia</taxon>
        <taxon>Puniceicoccales</taxon>
        <taxon>Coraliomargaritaceae</taxon>
        <taxon>Coraliomargarita</taxon>
    </lineage>
</organism>
<dbReference type="Gene3D" id="1.20.58.1480">
    <property type="match status" value="1"/>
</dbReference>
<dbReference type="EMBL" id="CP001998">
    <property type="protein sequence ID" value="ADE54106.1"/>
    <property type="molecule type" value="Genomic_DNA"/>
</dbReference>
<dbReference type="PROSITE" id="PS51787">
    <property type="entry name" value="LON_N"/>
    <property type="match status" value="1"/>
</dbReference>
<dbReference type="InterPro" id="IPR003111">
    <property type="entry name" value="Lon_prtase_N"/>
</dbReference>